<dbReference type="EMBL" id="HBKR01000369">
    <property type="protein sequence ID" value="CAE2263323.1"/>
    <property type="molecule type" value="Transcribed_RNA"/>
</dbReference>
<accession>A0A7S4N3U3</accession>
<protein>
    <submittedName>
        <fullName evidence="1">Uncharacterized protein</fullName>
    </submittedName>
</protein>
<dbReference type="AlphaFoldDB" id="A0A7S4N3U3"/>
<name>A0A7S4N3U3_9EUKA</name>
<gene>
    <name evidence="1" type="ORF">NAES01612_LOCUS196</name>
</gene>
<organism evidence="1">
    <name type="scientific">Paramoeba aestuarina</name>
    <dbReference type="NCBI Taxonomy" id="180227"/>
    <lineage>
        <taxon>Eukaryota</taxon>
        <taxon>Amoebozoa</taxon>
        <taxon>Discosea</taxon>
        <taxon>Flabellinia</taxon>
        <taxon>Dactylopodida</taxon>
        <taxon>Paramoebidae</taxon>
        <taxon>Paramoeba</taxon>
    </lineage>
</organism>
<evidence type="ECO:0000313" key="1">
    <source>
        <dbReference type="EMBL" id="CAE2263323.1"/>
    </source>
</evidence>
<proteinExistence type="predicted"/>
<reference evidence="1" key="1">
    <citation type="submission" date="2021-01" db="EMBL/GenBank/DDBJ databases">
        <authorList>
            <person name="Corre E."/>
            <person name="Pelletier E."/>
            <person name="Niang G."/>
            <person name="Scheremetjew M."/>
            <person name="Finn R."/>
            <person name="Kale V."/>
            <person name="Holt S."/>
            <person name="Cochrane G."/>
            <person name="Meng A."/>
            <person name="Brown T."/>
            <person name="Cohen L."/>
        </authorList>
    </citation>
    <scope>NUCLEOTIDE SEQUENCE</scope>
    <source>
        <strain evidence="1">SoJaBio B1-5/56/2</strain>
    </source>
</reference>
<sequence>MIDLSASLGLKTPLDSALNINPVYYPNRFHKLRYLNAVRCQEKSFADEAVDVLHWDSFEEHIMAAYYAAFNDPSVRALASQYDFKMPTPFKFHKFVNDRRESEDTRQNKEAFRNSIVAKMEDSKNFNKAVVAITGALGAN</sequence>